<sequence length="542" mass="60774">MKRWEVKSEIKDKDKILSTLLKNRGIFDKEKFLNPPPLYSYLKSFPVDFKESLKLASQKINEYVKKDLPIVIHGDYDADGICSTAILYKTIYKNLKHKKCYAFIPDRFVHSYGLSKRSISDIKKLVGGEKALLITVDCGITANEEVKLAKENGFEVIITDHHQKTAKLPKAFCIVWDDSIVASAIALLLSQALGVKENDFITFAALATVTDLQPLVGFNRSLVKEGLEILNSNTHIGLRKLLEVSGKTKDVISTYDLGWVIGPRLNSTGRLVNASESLQLLIEEDEVKSKQIANKLNEVNKERQDKTLKMYELSDIKELKNIPEIIIKVSEDFHEGVIGLIAAKLTQKYYRPSIVISMSDGIGKGSVRSIAGIDIISILRKSESLFESLGGHPMAAGFAIKKANISKLKNSLEKYCEKNIDKALLVPFIDIDAEVPLNILDVEVMEELQEMEPFGIGNLEPVFMSKNVGVTSVNTVGKDSNHLSFKFLFDGKYYKGILFSRKKEFSNIKIGDLVDIAFNLKSNVYNGKKYMDLMIREMKTAS</sequence>
<evidence type="ECO:0000256" key="3">
    <source>
        <dbReference type="ARBA" id="ARBA00022722"/>
    </source>
</evidence>
<organism evidence="9 10">
    <name type="scientific">candidate division WWE3 bacterium RIFCSPLOWO2_12_FULL_36_10</name>
    <dbReference type="NCBI Taxonomy" id="1802630"/>
    <lineage>
        <taxon>Bacteria</taxon>
        <taxon>Katanobacteria</taxon>
    </lineage>
</organism>
<dbReference type="InterPro" id="IPR001667">
    <property type="entry name" value="DDH_dom"/>
</dbReference>
<dbReference type="GO" id="GO:0008409">
    <property type="term" value="F:5'-3' exonuclease activity"/>
    <property type="evidence" value="ECO:0007669"/>
    <property type="project" value="InterPro"/>
</dbReference>
<feature type="domain" description="RecJ OB" evidence="8">
    <location>
        <begin position="431"/>
        <end position="536"/>
    </location>
</feature>
<dbReference type="GO" id="GO:0006310">
    <property type="term" value="P:DNA recombination"/>
    <property type="evidence" value="ECO:0007669"/>
    <property type="project" value="InterPro"/>
</dbReference>
<name>A0A1F4VGN0_UNCKA</name>
<dbReference type="Pfam" id="PF01368">
    <property type="entry name" value="DHH"/>
    <property type="match status" value="1"/>
</dbReference>
<dbReference type="Pfam" id="PF02272">
    <property type="entry name" value="DHHA1"/>
    <property type="match status" value="1"/>
</dbReference>
<proteinExistence type="inferred from homology"/>
<protein>
    <recommendedName>
        <fullName evidence="2">Single-stranded-DNA-specific exonuclease RecJ</fullName>
    </recommendedName>
</protein>
<dbReference type="AlphaFoldDB" id="A0A1F4VGN0"/>
<dbReference type="InterPro" id="IPR004610">
    <property type="entry name" value="RecJ"/>
</dbReference>
<comment type="caution">
    <text evidence="9">The sequence shown here is derived from an EMBL/GenBank/DDBJ whole genome shotgun (WGS) entry which is preliminary data.</text>
</comment>
<evidence type="ECO:0000313" key="10">
    <source>
        <dbReference type="Proteomes" id="UP000177763"/>
    </source>
</evidence>
<dbReference type="GO" id="GO:0003676">
    <property type="term" value="F:nucleic acid binding"/>
    <property type="evidence" value="ECO:0007669"/>
    <property type="project" value="InterPro"/>
</dbReference>
<evidence type="ECO:0000256" key="5">
    <source>
        <dbReference type="ARBA" id="ARBA00022839"/>
    </source>
</evidence>
<reference evidence="9 10" key="1">
    <citation type="journal article" date="2016" name="Nat. Commun.">
        <title>Thousands of microbial genomes shed light on interconnected biogeochemical processes in an aquifer system.</title>
        <authorList>
            <person name="Anantharaman K."/>
            <person name="Brown C.T."/>
            <person name="Hug L.A."/>
            <person name="Sharon I."/>
            <person name="Castelle C.J."/>
            <person name="Probst A.J."/>
            <person name="Thomas B.C."/>
            <person name="Singh A."/>
            <person name="Wilkins M.J."/>
            <person name="Karaoz U."/>
            <person name="Brodie E.L."/>
            <person name="Williams K.H."/>
            <person name="Hubbard S.S."/>
            <person name="Banfield J.F."/>
        </authorList>
    </citation>
    <scope>NUCLEOTIDE SEQUENCE [LARGE SCALE GENOMIC DNA]</scope>
</reference>
<evidence type="ECO:0000259" key="6">
    <source>
        <dbReference type="Pfam" id="PF01368"/>
    </source>
</evidence>
<evidence type="ECO:0000256" key="2">
    <source>
        <dbReference type="ARBA" id="ARBA00019841"/>
    </source>
</evidence>
<dbReference type="Gene3D" id="3.10.310.30">
    <property type="match status" value="1"/>
</dbReference>
<dbReference type="InterPro" id="IPR038763">
    <property type="entry name" value="DHH_sf"/>
</dbReference>
<dbReference type="InterPro" id="IPR041122">
    <property type="entry name" value="RecJ_OB"/>
</dbReference>
<evidence type="ECO:0000259" key="8">
    <source>
        <dbReference type="Pfam" id="PF17768"/>
    </source>
</evidence>
<keyword evidence="5 9" id="KW-0269">Exonuclease</keyword>
<dbReference type="Gene3D" id="3.90.1640.30">
    <property type="match status" value="1"/>
</dbReference>
<dbReference type="GO" id="GO:0006281">
    <property type="term" value="P:DNA repair"/>
    <property type="evidence" value="ECO:0007669"/>
    <property type="project" value="InterPro"/>
</dbReference>
<feature type="domain" description="DHHA1" evidence="7">
    <location>
        <begin position="325"/>
        <end position="417"/>
    </location>
</feature>
<accession>A0A1F4VGN0</accession>
<dbReference type="InterPro" id="IPR003156">
    <property type="entry name" value="DHHA1_dom"/>
</dbReference>
<evidence type="ECO:0000313" key="9">
    <source>
        <dbReference type="EMBL" id="OGC56361.1"/>
    </source>
</evidence>
<keyword evidence="4" id="KW-0378">Hydrolase</keyword>
<dbReference type="PANTHER" id="PTHR30255">
    <property type="entry name" value="SINGLE-STRANDED-DNA-SPECIFIC EXONUCLEASE RECJ"/>
    <property type="match status" value="1"/>
</dbReference>
<dbReference type="Pfam" id="PF17768">
    <property type="entry name" value="RecJ_OB"/>
    <property type="match status" value="1"/>
</dbReference>
<dbReference type="SUPFAM" id="SSF64182">
    <property type="entry name" value="DHH phosphoesterases"/>
    <property type="match status" value="1"/>
</dbReference>
<keyword evidence="3" id="KW-0540">Nuclease</keyword>
<evidence type="ECO:0000256" key="4">
    <source>
        <dbReference type="ARBA" id="ARBA00022801"/>
    </source>
</evidence>
<dbReference type="STRING" id="1802630.A3H26_00255"/>
<dbReference type="NCBIfam" id="TIGR00644">
    <property type="entry name" value="recJ"/>
    <property type="match status" value="1"/>
</dbReference>
<dbReference type="Proteomes" id="UP000177763">
    <property type="component" value="Unassembled WGS sequence"/>
</dbReference>
<evidence type="ECO:0000259" key="7">
    <source>
        <dbReference type="Pfam" id="PF02272"/>
    </source>
</evidence>
<gene>
    <name evidence="9" type="ORF">A3H26_00255</name>
</gene>
<dbReference type="EMBL" id="MEVN01000039">
    <property type="protein sequence ID" value="OGC56361.1"/>
    <property type="molecule type" value="Genomic_DNA"/>
</dbReference>
<evidence type="ECO:0000256" key="1">
    <source>
        <dbReference type="ARBA" id="ARBA00005915"/>
    </source>
</evidence>
<comment type="similarity">
    <text evidence="1">Belongs to the RecJ family.</text>
</comment>
<dbReference type="PANTHER" id="PTHR30255:SF2">
    <property type="entry name" value="SINGLE-STRANDED-DNA-SPECIFIC EXONUCLEASE RECJ"/>
    <property type="match status" value="1"/>
</dbReference>
<feature type="domain" description="DDH" evidence="6">
    <location>
        <begin position="70"/>
        <end position="187"/>
    </location>
</feature>
<dbReference type="InterPro" id="IPR051673">
    <property type="entry name" value="SSDNA_exonuclease_RecJ"/>
</dbReference>